<dbReference type="EnsemblMetazoa" id="AMAM017781-RA">
    <property type="protein sequence ID" value="AMAM017781-PA"/>
    <property type="gene ID" value="AMAM017781"/>
</dbReference>
<proteinExistence type="predicted"/>
<dbReference type="PANTHER" id="PTHR46384:SF1">
    <property type="entry name" value="MOTILE SPERM DOMAIN-CONTAINING PROTEIN 2"/>
    <property type="match status" value="1"/>
</dbReference>
<dbReference type="SUPFAM" id="SSF46938">
    <property type="entry name" value="CRAL/TRIO N-terminal domain"/>
    <property type="match status" value="1"/>
</dbReference>
<dbReference type="PANTHER" id="PTHR46384">
    <property type="entry name" value="MOTILE SPERM DOMAIN-CONTAINING PROTEIN 2"/>
    <property type="match status" value="1"/>
</dbReference>
<reference evidence="1" key="2">
    <citation type="submission" date="2020-05" db="UniProtKB">
        <authorList>
            <consortium name="EnsemblMetazoa"/>
        </authorList>
    </citation>
    <scope>IDENTIFICATION</scope>
    <source>
        <strain evidence="1">maculatus3</strain>
    </source>
</reference>
<evidence type="ECO:0008006" key="3">
    <source>
        <dbReference type="Google" id="ProtNLM"/>
    </source>
</evidence>
<evidence type="ECO:0000313" key="2">
    <source>
        <dbReference type="Proteomes" id="UP000075901"/>
    </source>
</evidence>
<name>A0A182T1K5_9DIPT</name>
<keyword evidence="2" id="KW-1185">Reference proteome</keyword>
<dbReference type="InterPro" id="IPR053012">
    <property type="entry name" value="ER-organelle_contact"/>
</dbReference>
<dbReference type="GO" id="GO:0012505">
    <property type="term" value="C:endomembrane system"/>
    <property type="evidence" value="ECO:0007669"/>
    <property type="project" value="TreeGrafter"/>
</dbReference>
<accession>A0A182T1K5</accession>
<protein>
    <recommendedName>
        <fullName evidence="3">CRAL/TRIO N-terminal domain-containing protein</fullName>
    </recommendedName>
</protein>
<dbReference type="GO" id="GO:0140284">
    <property type="term" value="C:endoplasmic reticulum-endosome membrane contact site"/>
    <property type="evidence" value="ECO:0007669"/>
    <property type="project" value="TreeGrafter"/>
</dbReference>
<dbReference type="InterPro" id="IPR036865">
    <property type="entry name" value="CRAL-TRIO_dom_sf"/>
</dbReference>
<sequence>MRWVFEGDGWLIKFLENNDLNMKDSLKQLWETMEWRKASGINEIREDNIRMEYIHDGLMYPRGRDVDGKTVFIFKSKMYVRGTRNLDDLKKCFLYWIKRIIREA</sequence>
<organism evidence="1 2">
    <name type="scientific">Anopheles maculatus</name>
    <dbReference type="NCBI Taxonomy" id="74869"/>
    <lineage>
        <taxon>Eukaryota</taxon>
        <taxon>Metazoa</taxon>
        <taxon>Ecdysozoa</taxon>
        <taxon>Arthropoda</taxon>
        <taxon>Hexapoda</taxon>
        <taxon>Insecta</taxon>
        <taxon>Pterygota</taxon>
        <taxon>Neoptera</taxon>
        <taxon>Endopterygota</taxon>
        <taxon>Diptera</taxon>
        <taxon>Nematocera</taxon>
        <taxon>Culicoidea</taxon>
        <taxon>Culicidae</taxon>
        <taxon>Anophelinae</taxon>
        <taxon>Anopheles</taxon>
        <taxon>Anopheles maculatus group</taxon>
    </lineage>
</organism>
<dbReference type="AlphaFoldDB" id="A0A182T1K5"/>
<dbReference type="Gene3D" id="3.40.525.10">
    <property type="entry name" value="CRAL-TRIO lipid binding domain"/>
    <property type="match status" value="1"/>
</dbReference>
<evidence type="ECO:0000313" key="1">
    <source>
        <dbReference type="EnsemblMetazoa" id="AMAM017781-PA"/>
    </source>
</evidence>
<reference evidence="2" key="1">
    <citation type="submission" date="2013-09" db="EMBL/GenBank/DDBJ databases">
        <title>The Genome Sequence of Anopheles maculatus species B.</title>
        <authorList>
            <consortium name="The Broad Institute Genomics Platform"/>
            <person name="Neafsey D.E."/>
            <person name="Besansky N."/>
            <person name="Howell P."/>
            <person name="Walton C."/>
            <person name="Young S.K."/>
            <person name="Zeng Q."/>
            <person name="Gargeya S."/>
            <person name="Fitzgerald M."/>
            <person name="Haas B."/>
            <person name="Abouelleil A."/>
            <person name="Allen A.W."/>
            <person name="Alvarado L."/>
            <person name="Arachchi H.M."/>
            <person name="Berlin A.M."/>
            <person name="Chapman S.B."/>
            <person name="Gainer-Dewar J."/>
            <person name="Goldberg J."/>
            <person name="Griggs A."/>
            <person name="Gujja S."/>
            <person name="Hansen M."/>
            <person name="Howarth C."/>
            <person name="Imamovic A."/>
            <person name="Ireland A."/>
            <person name="Larimer J."/>
            <person name="McCowan C."/>
            <person name="Murphy C."/>
            <person name="Pearson M."/>
            <person name="Poon T.W."/>
            <person name="Priest M."/>
            <person name="Roberts A."/>
            <person name="Saif S."/>
            <person name="Shea T."/>
            <person name="Sisk P."/>
            <person name="Sykes S."/>
            <person name="Wortman J."/>
            <person name="Nusbaum C."/>
            <person name="Birren B."/>
        </authorList>
    </citation>
    <scope>NUCLEOTIDE SEQUENCE [LARGE SCALE GENOMIC DNA]</scope>
    <source>
        <strain evidence="2">maculatus3</strain>
    </source>
</reference>
<dbReference type="Proteomes" id="UP000075901">
    <property type="component" value="Unassembled WGS sequence"/>
</dbReference>
<dbReference type="InterPro" id="IPR036273">
    <property type="entry name" value="CRAL/TRIO_N_dom_sf"/>
</dbReference>
<dbReference type="VEuPathDB" id="VectorBase:AMAM017781"/>